<proteinExistence type="predicted"/>
<dbReference type="RefSeq" id="WP_169607452.1">
    <property type="nucleotide sequence ID" value="NZ_CP051682.1"/>
</dbReference>
<name>A0A7L5DZQ1_9SPHI</name>
<dbReference type="Proteomes" id="UP000503278">
    <property type="component" value="Chromosome"/>
</dbReference>
<protein>
    <submittedName>
        <fullName evidence="1">Uncharacterized protein</fullName>
    </submittedName>
</protein>
<dbReference type="KEGG" id="mrob:HH214_10440"/>
<dbReference type="AlphaFoldDB" id="A0A7L5DZQ1"/>
<dbReference type="InterPro" id="IPR045390">
    <property type="entry name" value="ABC-3C_MC3"/>
</dbReference>
<gene>
    <name evidence="1" type="ORF">HH214_10440</name>
</gene>
<evidence type="ECO:0000313" key="2">
    <source>
        <dbReference type="Proteomes" id="UP000503278"/>
    </source>
</evidence>
<reference evidence="1 2" key="1">
    <citation type="submission" date="2020-04" db="EMBL/GenBank/DDBJ databases">
        <title>Genome sequencing of novel species.</title>
        <authorList>
            <person name="Heo J."/>
            <person name="Kim S.-J."/>
            <person name="Kim J.-S."/>
            <person name="Hong S.-B."/>
            <person name="Kwon S.-W."/>
        </authorList>
    </citation>
    <scope>NUCLEOTIDE SEQUENCE [LARGE SCALE GENOMIC DNA]</scope>
    <source>
        <strain evidence="1 2">F39-2</strain>
    </source>
</reference>
<sequence>MSELMEEVRLWNTPIVGAFLLYKFTQGYMSSHPNGEAPMAIQHFIAIAILTNERLKAPISNLRENLQSYVKSFEDNRSSDILLSIQERIKDKLPYTWSSIDIAVANGLLYWDVDEAKLYARLSERSPGYGNAPKAQVKKDGEKAEILGRWFSQHTINAITAYFKIIL</sequence>
<dbReference type="EMBL" id="CP051682">
    <property type="protein sequence ID" value="QJD96251.1"/>
    <property type="molecule type" value="Genomic_DNA"/>
</dbReference>
<evidence type="ECO:0000313" key="1">
    <source>
        <dbReference type="EMBL" id="QJD96251.1"/>
    </source>
</evidence>
<keyword evidence="2" id="KW-1185">Reference proteome</keyword>
<dbReference type="Pfam" id="PF20131">
    <property type="entry name" value="MC3"/>
    <property type="match status" value="1"/>
</dbReference>
<organism evidence="1 2">
    <name type="scientific">Mucilaginibacter robiniae</name>
    <dbReference type="NCBI Taxonomy" id="2728022"/>
    <lineage>
        <taxon>Bacteria</taxon>
        <taxon>Pseudomonadati</taxon>
        <taxon>Bacteroidota</taxon>
        <taxon>Sphingobacteriia</taxon>
        <taxon>Sphingobacteriales</taxon>
        <taxon>Sphingobacteriaceae</taxon>
        <taxon>Mucilaginibacter</taxon>
    </lineage>
</organism>
<accession>A0A7L5DZQ1</accession>